<reference evidence="2" key="1">
    <citation type="submission" date="2015-12" db="EMBL/GenBank/DDBJ databases">
        <title>Gene expression during late stages of embryo sac development: a critical building block for successful pollen-pistil interactions.</title>
        <authorList>
            <person name="Liu Y."/>
            <person name="Joly V."/>
            <person name="Sabar M."/>
            <person name="Matton D.P."/>
        </authorList>
    </citation>
    <scope>NUCLEOTIDE SEQUENCE</scope>
</reference>
<dbReference type="AlphaFoldDB" id="A0A0V0I104"/>
<evidence type="ECO:0000256" key="1">
    <source>
        <dbReference type="SAM" id="MobiDB-lite"/>
    </source>
</evidence>
<sequence>MLIVTCLINYLLRSIQSNHTSESKYLLNPNNVIGFKPCIIKILSSPISIENSDQSRRRRISPLESENCKKD</sequence>
<organism evidence="2">
    <name type="scientific">Solanum chacoense</name>
    <name type="common">Chaco potato</name>
    <dbReference type="NCBI Taxonomy" id="4108"/>
    <lineage>
        <taxon>Eukaryota</taxon>
        <taxon>Viridiplantae</taxon>
        <taxon>Streptophyta</taxon>
        <taxon>Embryophyta</taxon>
        <taxon>Tracheophyta</taxon>
        <taxon>Spermatophyta</taxon>
        <taxon>Magnoliopsida</taxon>
        <taxon>eudicotyledons</taxon>
        <taxon>Gunneridae</taxon>
        <taxon>Pentapetalae</taxon>
        <taxon>asterids</taxon>
        <taxon>lamiids</taxon>
        <taxon>Solanales</taxon>
        <taxon>Solanaceae</taxon>
        <taxon>Solanoideae</taxon>
        <taxon>Solaneae</taxon>
        <taxon>Solanum</taxon>
    </lineage>
</organism>
<protein>
    <submittedName>
        <fullName evidence="2">Putative ovule protein</fullName>
    </submittedName>
</protein>
<accession>A0A0V0I104</accession>
<name>A0A0V0I104_SOLCH</name>
<evidence type="ECO:0000313" key="2">
    <source>
        <dbReference type="EMBL" id="JAP25978.1"/>
    </source>
</evidence>
<proteinExistence type="predicted"/>
<feature type="region of interest" description="Disordered" evidence="1">
    <location>
        <begin position="51"/>
        <end position="71"/>
    </location>
</feature>
<dbReference type="EMBL" id="GEDG01012708">
    <property type="protein sequence ID" value="JAP25978.1"/>
    <property type="molecule type" value="Transcribed_RNA"/>
</dbReference>